<reference evidence="1 2" key="1">
    <citation type="journal article" date="2014" name="Agronomy (Basel)">
        <title>A Draft Genome Sequence for Ensete ventricosum, the Drought-Tolerant Tree Against Hunger.</title>
        <authorList>
            <person name="Harrison J."/>
            <person name="Moore K.A."/>
            <person name="Paszkiewicz K."/>
            <person name="Jones T."/>
            <person name="Grant M."/>
            <person name="Ambacheew D."/>
            <person name="Muzemil S."/>
            <person name="Studholme D.J."/>
        </authorList>
    </citation>
    <scope>NUCLEOTIDE SEQUENCE [LARGE SCALE GENOMIC DNA]</scope>
</reference>
<protein>
    <submittedName>
        <fullName evidence="1">Uncharacterized protein</fullName>
    </submittedName>
</protein>
<gene>
    <name evidence="1" type="ORF">B296_00043120</name>
</gene>
<proteinExistence type="predicted"/>
<dbReference type="AlphaFoldDB" id="A0A426ZBJ8"/>
<accession>A0A426ZBJ8</accession>
<sequence length="72" mass="8102">MLRVQSGGRLQGVSVQVRPREDGEVNYKFGYRVALERLWGKHLEIVIEQDPFAECPDDANANANDDSTPSKK</sequence>
<evidence type="ECO:0000313" key="2">
    <source>
        <dbReference type="Proteomes" id="UP000287651"/>
    </source>
</evidence>
<evidence type="ECO:0000313" key="1">
    <source>
        <dbReference type="EMBL" id="RRT61367.1"/>
    </source>
</evidence>
<dbReference type="EMBL" id="AMZH03007413">
    <property type="protein sequence ID" value="RRT61367.1"/>
    <property type="molecule type" value="Genomic_DNA"/>
</dbReference>
<name>A0A426ZBJ8_ENSVE</name>
<comment type="caution">
    <text evidence="1">The sequence shown here is derived from an EMBL/GenBank/DDBJ whole genome shotgun (WGS) entry which is preliminary data.</text>
</comment>
<organism evidence="1 2">
    <name type="scientific">Ensete ventricosum</name>
    <name type="common">Abyssinian banana</name>
    <name type="synonym">Musa ensete</name>
    <dbReference type="NCBI Taxonomy" id="4639"/>
    <lineage>
        <taxon>Eukaryota</taxon>
        <taxon>Viridiplantae</taxon>
        <taxon>Streptophyta</taxon>
        <taxon>Embryophyta</taxon>
        <taxon>Tracheophyta</taxon>
        <taxon>Spermatophyta</taxon>
        <taxon>Magnoliopsida</taxon>
        <taxon>Liliopsida</taxon>
        <taxon>Zingiberales</taxon>
        <taxon>Musaceae</taxon>
        <taxon>Ensete</taxon>
    </lineage>
</organism>
<dbReference type="Proteomes" id="UP000287651">
    <property type="component" value="Unassembled WGS sequence"/>
</dbReference>